<sequence length="76" mass="9209">MPDDYTIWNKIIENEKKKAAFDLDCSETSKDDLNIEQKLHMWKEKVNEQKMINKEQKLKLDDAEQKLKDQRRQLKS</sequence>
<feature type="region of interest" description="Disordered" evidence="1">
    <location>
        <begin position="56"/>
        <end position="76"/>
    </location>
</feature>
<protein>
    <recommendedName>
        <fullName evidence="4">No apical meristem-associated C-terminal domain-containing protein</fullName>
    </recommendedName>
</protein>
<evidence type="ECO:0000256" key="1">
    <source>
        <dbReference type="SAM" id="MobiDB-lite"/>
    </source>
</evidence>
<keyword evidence="3" id="KW-1185">Reference proteome</keyword>
<evidence type="ECO:0000313" key="3">
    <source>
        <dbReference type="Proteomes" id="UP000289738"/>
    </source>
</evidence>
<dbReference type="Proteomes" id="UP000289738">
    <property type="component" value="Chromosome B07"/>
</dbReference>
<comment type="caution">
    <text evidence="2">The sequence shown here is derived from an EMBL/GenBank/DDBJ whole genome shotgun (WGS) entry which is preliminary data.</text>
</comment>
<gene>
    <name evidence="2" type="ORF">Ahy_B07g086608</name>
</gene>
<evidence type="ECO:0000313" key="2">
    <source>
        <dbReference type="EMBL" id="RYQ98801.1"/>
    </source>
</evidence>
<accession>A0A444YA17</accession>
<organism evidence="2 3">
    <name type="scientific">Arachis hypogaea</name>
    <name type="common">Peanut</name>
    <dbReference type="NCBI Taxonomy" id="3818"/>
    <lineage>
        <taxon>Eukaryota</taxon>
        <taxon>Viridiplantae</taxon>
        <taxon>Streptophyta</taxon>
        <taxon>Embryophyta</taxon>
        <taxon>Tracheophyta</taxon>
        <taxon>Spermatophyta</taxon>
        <taxon>Magnoliopsida</taxon>
        <taxon>eudicotyledons</taxon>
        <taxon>Gunneridae</taxon>
        <taxon>Pentapetalae</taxon>
        <taxon>rosids</taxon>
        <taxon>fabids</taxon>
        <taxon>Fabales</taxon>
        <taxon>Fabaceae</taxon>
        <taxon>Papilionoideae</taxon>
        <taxon>50 kb inversion clade</taxon>
        <taxon>dalbergioids sensu lato</taxon>
        <taxon>Dalbergieae</taxon>
        <taxon>Pterocarpus clade</taxon>
        <taxon>Arachis</taxon>
    </lineage>
</organism>
<proteinExistence type="predicted"/>
<evidence type="ECO:0008006" key="4">
    <source>
        <dbReference type="Google" id="ProtNLM"/>
    </source>
</evidence>
<dbReference type="AlphaFoldDB" id="A0A444YA17"/>
<dbReference type="EMBL" id="SDMP01000017">
    <property type="protein sequence ID" value="RYQ98801.1"/>
    <property type="molecule type" value="Genomic_DNA"/>
</dbReference>
<reference evidence="2 3" key="1">
    <citation type="submission" date="2019-01" db="EMBL/GenBank/DDBJ databases">
        <title>Sequencing of cultivated peanut Arachis hypogaea provides insights into genome evolution and oil improvement.</title>
        <authorList>
            <person name="Chen X."/>
        </authorList>
    </citation>
    <scope>NUCLEOTIDE SEQUENCE [LARGE SCALE GENOMIC DNA]</scope>
    <source>
        <strain evidence="3">cv. Fuhuasheng</strain>
        <tissue evidence="2">Leaves</tissue>
    </source>
</reference>
<name>A0A444YA17_ARAHY</name>